<dbReference type="EMBL" id="BAABFN010000002">
    <property type="protein sequence ID" value="GAA4308013.1"/>
    <property type="molecule type" value="Genomic_DNA"/>
</dbReference>
<protein>
    <submittedName>
        <fullName evidence="1">Uncharacterized protein</fullName>
    </submittedName>
</protein>
<evidence type="ECO:0000313" key="2">
    <source>
        <dbReference type="Proteomes" id="UP001501207"/>
    </source>
</evidence>
<name>A0ABP8FP15_9BACT</name>
<sequence length="58" mass="6770">MKFFKGQENDRIYCKEVHSAEGTFIVVAAILYEKKKTQELNQEQINLVEKVGGFNYEI</sequence>
<evidence type="ECO:0000313" key="1">
    <source>
        <dbReference type="EMBL" id="GAA4308013.1"/>
    </source>
</evidence>
<proteinExistence type="predicted"/>
<keyword evidence="2" id="KW-1185">Reference proteome</keyword>
<comment type="caution">
    <text evidence="1">The sequence shown here is derived from an EMBL/GenBank/DDBJ whole genome shotgun (WGS) entry which is preliminary data.</text>
</comment>
<reference evidence="2" key="1">
    <citation type="journal article" date="2019" name="Int. J. Syst. Evol. Microbiol.">
        <title>The Global Catalogue of Microorganisms (GCM) 10K type strain sequencing project: providing services to taxonomists for standard genome sequencing and annotation.</title>
        <authorList>
            <consortium name="The Broad Institute Genomics Platform"/>
            <consortium name="The Broad Institute Genome Sequencing Center for Infectious Disease"/>
            <person name="Wu L."/>
            <person name="Ma J."/>
        </authorList>
    </citation>
    <scope>NUCLEOTIDE SEQUENCE [LARGE SCALE GENOMIC DNA]</scope>
    <source>
        <strain evidence="2">JCM 17664</strain>
    </source>
</reference>
<gene>
    <name evidence="1" type="ORF">GCM10023143_15070</name>
</gene>
<organism evidence="1 2">
    <name type="scientific">Compostibacter hankyongensis</name>
    <dbReference type="NCBI Taxonomy" id="1007089"/>
    <lineage>
        <taxon>Bacteria</taxon>
        <taxon>Pseudomonadati</taxon>
        <taxon>Bacteroidota</taxon>
        <taxon>Chitinophagia</taxon>
        <taxon>Chitinophagales</taxon>
        <taxon>Chitinophagaceae</taxon>
        <taxon>Compostibacter</taxon>
    </lineage>
</organism>
<dbReference type="Proteomes" id="UP001501207">
    <property type="component" value="Unassembled WGS sequence"/>
</dbReference>
<dbReference type="RefSeq" id="WP_344977850.1">
    <property type="nucleotide sequence ID" value="NZ_BAABFN010000002.1"/>
</dbReference>
<accession>A0ABP8FP15</accession>